<dbReference type="EMBL" id="LAZR01067244">
    <property type="protein sequence ID" value="KKK51982.1"/>
    <property type="molecule type" value="Genomic_DNA"/>
</dbReference>
<gene>
    <name evidence="1" type="ORF">LCGC14_3109530</name>
</gene>
<dbReference type="AlphaFoldDB" id="A0A0F8W5K4"/>
<organism evidence="1">
    <name type="scientific">marine sediment metagenome</name>
    <dbReference type="NCBI Taxonomy" id="412755"/>
    <lineage>
        <taxon>unclassified sequences</taxon>
        <taxon>metagenomes</taxon>
        <taxon>ecological metagenomes</taxon>
    </lineage>
</organism>
<proteinExistence type="predicted"/>
<accession>A0A0F8W5K4</accession>
<name>A0A0F8W5K4_9ZZZZ</name>
<sequence length="109" mass="12451">DKLKAELAAARGGYTQYVEMRMKSRRESLDNSIRFCTWVVKSGAMRDLAWYQRPVWQQLPGRHVSGSGGHANEHAMFPWSVGKTVAIGPYPIRKALTPAEYRQMRGDRK</sequence>
<evidence type="ECO:0000313" key="1">
    <source>
        <dbReference type="EMBL" id="KKK51982.1"/>
    </source>
</evidence>
<reference evidence="1" key="1">
    <citation type="journal article" date="2015" name="Nature">
        <title>Complex archaea that bridge the gap between prokaryotes and eukaryotes.</title>
        <authorList>
            <person name="Spang A."/>
            <person name="Saw J.H."/>
            <person name="Jorgensen S.L."/>
            <person name="Zaremba-Niedzwiedzka K."/>
            <person name="Martijn J."/>
            <person name="Lind A.E."/>
            <person name="van Eijk R."/>
            <person name="Schleper C."/>
            <person name="Guy L."/>
            <person name="Ettema T.J."/>
        </authorList>
    </citation>
    <scope>NUCLEOTIDE SEQUENCE</scope>
</reference>
<feature type="non-terminal residue" evidence="1">
    <location>
        <position position="1"/>
    </location>
</feature>
<protein>
    <submittedName>
        <fullName evidence="1">Uncharacterized protein</fullName>
    </submittedName>
</protein>
<comment type="caution">
    <text evidence="1">The sequence shown here is derived from an EMBL/GenBank/DDBJ whole genome shotgun (WGS) entry which is preliminary data.</text>
</comment>